<accession>A0A316DIW9</accession>
<evidence type="ECO:0000256" key="1">
    <source>
        <dbReference type="SAM" id="SignalP"/>
    </source>
</evidence>
<evidence type="ECO:0008006" key="4">
    <source>
        <dbReference type="Google" id="ProtNLM"/>
    </source>
</evidence>
<dbReference type="AlphaFoldDB" id="A0A316DIW9"/>
<gene>
    <name evidence="2" type="ORF">LV89_04357</name>
</gene>
<keyword evidence="1" id="KW-0732">Signal</keyword>
<comment type="caution">
    <text evidence="2">The sequence shown here is derived from an EMBL/GenBank/DDBJ whole genome shotgun (WGS) entry which is preliminary data.</text>
</comment>
<evidence type="ECO:0000313" key="2">
    <source>
        <dbReference type="EMBL" id="PWK17442.1"/>
    </source>
</evidence>
<dbReference type="EMBL" id="QGGO01000035">
    <property type="protein sequence ID" value="PWK17442.1"/>
    <property type="molecule type" value="Genomic_DNA"/>
</dbReference>
<sequence length="198" mass="21469">MKNVKTLLTSGLILASVAFINASNSFDTFRNVGTNDATTSVAPANRPSANHLEKNTNAKFMAKQLAKSASANAILGKTSDVLERYGYYTSSNGTFFSSSNAAVAGSPTEAFAILSVSRSERGDVVRIKVESNKDLQVYLNTESGMGIPFEIMNLGDNEVFISPDYALPNGDYTIRLKTKTGERKLKLKVEQRELLGKK</sequence>
<feature type="signal peptide" evidence="1">
    <location>
        <begin position="1"/>
        <end position="22"/>
    </location>
</feature>
<dbReference type="Proteomes" id="UP000245489">
    <property type="component" value="Unassembled WGS sequence"/>
</dbReference>
<reference evidence="2 3" key="1">
    <citation type="submission" date="2018-05" db="EMBL/GenBank/DDBJ databases">
        <title>Genomic Encyclopedia of Archaeal and Bacterial Type Strains, Phase II (KMG-II): from individual species to whole genera.</title>
        <authorList>
            <person name="Goeker M."/>
        </authorList>
    </citation>
    <scope>NUCLEOTIDE SEQUENCE [LARGE SCALE GENOMIC DNA]</scope>
    <source>
        <strain evidence="2 3">DSM 22214</strain>
    </source>
</reference>
<feature type="chain" id="PRO_5016277454" description="Secreted protein (Por secretion system target)" evidence="1">
    <location>
        <begin position="23"/>
        <end position="198"/>
    </location>
</feature>
<dbReference type="RefSeq" id="WP_109745017.1">
    <property type="nucleotide sequence ID" value="NZ_QGGO01000035.1"/>
</dbReference>
<evidence type="ECO:0000313" key="3">
    <source>
        <dbReference type="Proteomes" id="UP000245489"/>
    </source>
</evidence>
<organism evidence="2 3">
    <name type="scientific">Arcicella aurantiaca</name>
    <dbReference type="NCBI Taxonomy" id="591202"/>
    <lineage>
        <taxon>Bacteria</taxon>
        <taxon>Pseudomonadati</taxon>
        <taxon>Bacteroidota</taxon>
        <taxon>Cytophagia</taxon>
        <taxon>Cytophagales</taxon>
        <taxon>Flectobacillaceae</taxon>
        <taxon>Arcicella</taxon>
    </lineage>
</organism>
<keyword evidence="3" id="KW-1185">Reference proteome</keyword>
<proteinExistence type="predicted"/>
<protein>
    <recommendedName>
        <fullName evidence="4">Secreted protein (Por secretion system target)</fullName>
    </recommendedName>
</protein>
<name>A0A316DIW9_9BACT</name>